<evidence type="ECO:0000256" key="1">
    <source>
        <dbReference type="SAM" id="SignalP"/>
    </source>
</evidence>
<feature type="domain" description="Pherophorin" evidence="2">
    <location>
        <begin position="346"/>
        <end position="495"/>
    </location>
</feature>
<dbReference type="InterPro" id="IPR024616">
    <property type="entry name" value="Pherophorin"/>
</dbReference>
<comment type="caution">
    <text evidence="3">The sequence shown here is derived from an EMBL/GenBank/DDBJ whole genome shotgun (WGS) entry which is preliminary data.</text>
</comment>
<sequence>MLLIVGILVASLASVANGQVTPLYPNFPYCKCVKSPSAYSLSPTIKSLGGGQYCFTLSAKVPPGCTSYCCSRADLKKVEIDVRPACDVSNAVIKATVNGVPTKVGAGLYEAPDGPPGATILRLTQLGLGLGSDGAEICITLGLNKNGQGCTTLEQLCVPPPGLPAGVCSTALFDSQNDCCPVDTPGVPSPPPPPPLSPSPLPSPPSCRACVYLNLTPNNPPFPYEFTAAQCTSYTNSIIADVTTQAGAVGARLLPGSAAVSCGPVVIKVCFSFFSDEDGALLQPFIDTQVVFWRQLVTGPGDCPAFLNGYTVTALVGGDGSDLNNLPPSCLHGISTQGCQPADVDFPKCKCVTRPLTTPFALRPAVTTLPGRTNKTTLYCFTLAVVVPIRTNAVCADTTSLLKVEFYADDNQRRRITGIGLQPAGSPAMKFISTSWGSIGEQTLKATPLNWSKAQADGATICLELDNSTTLSSFCYTNSNTCWANLFDDTKNCCPLYSASF</sequence>
<name>A0A150GMV2_GONPE</name>
<evidence type="ECO:0000313" key="3">
    <source>
        <dbReference type="EMBL" id="KXZ51121.1"/>
    </source>
</evidence>
<proteinExistence type="predicted"/>
<reference evidence="4" key="1">
    <citation type="journal article" date="2016" name="Nat. Commun.">
        <title>The Gonium pectorale genome demonstrates co-option of cell cycle regulation during the evolution of multicellularity.</title>
        <authorList>
            <person name="Hanschen E.R."/>
            <person name="Marriage T.N."/>
            <person name="Ferris P.J."/>
            <person name="Hamaji T."/>
            <person name="Toyoda A."/>
            <person name="Fujiyama A."/>
            <person name="Neme R."/>
            <person name="Noguchi H."/>
            <person name="Minakuchi Y."/>
            <person name="Suzuki M."/>
            <person name="Kawai-Toyooka H."/>
            <person name="Smith D.R."/>
            <person name="Sparks H."/>
            <person name="Anderson J."/>
            <person name="Bakaric R."/>
            <person name="Luria V."/>
            <person name="Karger A."/>
            <person name="Kirschner M.W."/>
            <person name="Durand P.M."/>
            <person name="Michod R.E."/>
            <person name="Nozaki H."/>
            <person name="Olson B.J."/>
        </authorList>
    </citation>
    <scope>NUCLEOTIDE SEQUENCE [LARGE SCALE GENOMIC DNA]</scope>
    <source>
        <strain evidence="4">NIES-2863</strain>
    </source>
</reference>
<dbReference type="OrthoDB" id="524902at2759"/>
<feature type="domain" description="Pherophorin" evidence="2">
    <location>
        <begin position="27"/>
        <end position="181"/>
    </location>
</feature>
<protein>
    <recommendedName>
        <fullName evidence="2">Pherophorin domain-containing protein</fullName>
    </recommendedName>
</protein>
<dbReference type="EMBL" id="LSYV01000015">
    <property type="protein sequence ID" value="KXZ51121.1"/>
    <property type="molecule type" value="Genomic_DNA"/>
</dbReference>
<keyword evidence="4" id="KW-1185">Reference proteome</keyword>
<evidence type="ECO:0000313" key="4">
    <source>
        <dbReference type="Proteomes" id="UP000075714"/>
    </source>
</evidence>
<feature type="signal peptide" evidence="1">
    <location>
        <begin position="1"/>
        <end position="18"/>
    </location>
</feature>
<evidence type="ECO:0000259" key="2">
    <source>
        <dbReference type="Pfam" id="PF12499"/>
    </source>
</evidence>
<feature type="chain" id="PRO_5007562166" description="Pherophorin domain-containing protein" evidence="1">
    <location>
        <begin position="19"/>
        <end position="501"/>
    </location>
</feature>
<accession>A0A150GMV2</accession>
<gene>
    <name evidence="3" type="ORF">GPECTOR_14phG2b</name>
</gene>
<dbReference type="Proteomes" id="UP000075714">
    <property type="component" value="Unassembled WGS sequence"/>
</dbReference>
<keyword evidence="1" id="KW-0732">Signal</keyword>
<organism evidence="3 4">
    <name type="scientific">Gonium pectorale</name>
    <name type="common">Green alga</name>
    <dbReference type="NCBI Taxonomy" id="33097"/>
    <lineage>
        <taxon>Eukaryota</taxon>
        <taxon>Viridiplantae</taxon>
        <taxon>Chlorophyta</taxon>
        <taxon>core chlorophytes</taxon>
        <taxon>Chlorophyceae</taxon>
        <taxon>CS clade</taxon>
        <taxon>Chlamydomonadales</taxon>
        <taxon>Volvocaceae</taxon>
        <taxon>Gonium</taxon>
    </lineage>
</organism>
<dbReference type="Pfam" id="PF12499">
    <property type="entry name" value="DUF3707"/>
    <property type="match status" value="2"/>
</dbReference>
<dbReference type="AlphaFoldDB" id="A0A150GMV2"/>